<dbReference type="InterPro" id="IPR011034">
    <property type="entry name" value="Formyl_transferase-like_C_sf"/>
</dbReference>
<dbReference type="GO" id="GO:0006284">
    <property type="term" value="P:base-excision repair"/>
    <property type="evidence" value="ECO:0007669"/>
    <property type="project" value="InterPro"/>
</dbReference>
<dbReference type="PANTHER" id="PTHR10429">
    <property type="entry name" value="DNA-3-METHYLADENINE GLYCOSYLASE"/>
    <property type="match status" value="1"/>
</dbReference>
<dbReference type="Proteomes" id="UP000709959">
    <property type="component" value="Unassembled WGS sequence"/>
</dbReference>
<protein>
    <submittedName>
        <fullName evidence="5">DNA-3-methyladenine glycosylase</fullName>
    </submittedName>
</protein>
<dbReference type="AlphaFoldDB" id="A0A936K817"/>
<comment type="caution">
    <text evidence="5">The sequence shown here is derived from an EMBL/GenBank/DDBJ whole genome shotgun (WGS) entry which is preliminary data.</text>
</comment>
<dbReference type="InterPro" id="IPR036995">
    <property type="entry name" value="MPG_sf"/>
</dbReference>
<comment type="similarity">
    <text evidence="1">Belongs to the DNA glycosylase MPG family.</text>
</comment>
<dbReference type="PANTHER" id="PTHR10429:SF0">
    <property type="entry name" value="DNA-3-METHYLADENINE GLYCOSYLASE"/>
    <property type="match status" value="1"/>
</dbReference>
<evidence type="ECO:0000313" key="5">
    <source>
        <dbReference type="EMBL" id="MBK8573740.1"/>
    </source>
</evidence>
<sequence length="93" mass="9787">MAARQAARATPLLCAAPGRVAQALWLDLAFDGHDLLSPGGLELREGPSPASILAGPRLGIGFATDEDLARPWRFADGGSSAVLKKRELAPWEP</sequence>
<keyword evidence="2" id="KW-0227">DNA damage</keyword>
<dbReference type="GO" id="GO:0003905">
    <property type="term" value="F:alkylbase DNA N-glycosylase activity"/>
    <property type="evidence" value="ECO:0007669"/>
    <property type="project" value="InterPro"/>
</dbReference>
<dbReference type="EMBL" id="JADKCH010000030">
    <property type="protein sequence ID" value="MBK8573740.1"/>
    <property type="molecule type" value="Genomic_DNA"/>
</dbReference>
<organism evidence="5 6">
    <name type="scientific">Candidatus Geothrix odensensis</name>
    <dbReference type="NCBI Taxonomy" id="2954440"/>
    <lineage>
        <taxon>Bacteria</taxon>
        <taxon>Pseudomonadati</taxon>
        <taxon>Acidobacteriota</taxon>
        <taxon>Holophagae</taxon>
        <taxon>Holophagales</taxon>
        <taxon>Holophagaceae</taxon>
        <taxon>Geothrix</taxon>
    </lineage>
</organism>
<gene>
    <name evidence="5" type="ORF">IPN91_14220</name>
</gene>
<proteinExistence type="inferred from homology"/>
<accession>A0A936K817</accession>
<dbReference type="Pfam" id="PF02245">
    <property type="entry name" value="Pur_DNA_glyco"/>
    <property type="match status" value="1"/>
</dbReference>
<evidence type="ECO:0000313" key="6">
    <source>
        <dbReference type="Proteomes" id="UP000709959"/>
    </source>
</evidence>
<dbReference type="Gene3D" id="3.10.300.10">
    <property type="entry name" value="Methylpurine-DNA glycosylase (MPG)"/>
    <property type="match status" value="1"/>
</dbReference>
<dbReference type="GO" id="GO:0003677">
    <property type="term" value="F:DNA binding"/>
    <property type="evidence" value="ECO:0007669"/>
    <property type="project" value="InterPro"/>
</dbReference>
<keyword evidence="3" id="KW-0378">Hydrolase</keyword>
<reference evidence="5 6" key="1">
    <citation type="submission" date="2020-10" db="EMBL/GenBank/DDBJ databases">
        <title>Connecting structure to function with the recovery of over 1000 high-quality activated sludge metagenome-assembled genomes encoding full-length rRNA genes using long-read sequencing.</title>
        <authorList>
            <person name="Singleton C.M."/>
            <person name="Petriglieri F."/>
            <person name="Kristensen J.M."/>
            <person name="Kirkegaard R.H."/>
            <person name="Michaelsen T.Y."/>
            <person name="Andersen M.H."/>
            <person name="Karst S.M."/>
            <person name="Dueholm M.S."/>
            <person name="Nielsen P.H."/>
            <person name="Albertsen M."/>
        </authorList>
    </citation>
    <scope>NUCLEOTIDE SEQUENCE [LARGE SCALE GENOMIC DNA]</scope>
    <source>
        <strain evidence="5">OdNE_18-Q3-R46-58_MAXAC.008</strain>
    </source>
</reference>
<dbReference type="SUPFAM" id="SSF50486">
    <property type="entry name" value="FMT C-terminal domain-like"/>
    <property type="match status" value="1"/>
</dbReference>
<keyword evidence="4" id="KW-0234">DNA repair</keyword>
<dbReference type="InterPro" id="IPR003180">
    <property type="entry name" value="MPG"/>
</dbReference>
<evidence type="ECO:0000256" key="1">
    <source>
        <dbReference type="ARBA" id="ARBA00009232"/>
    </source>
</evidence>
<evidence type="ECO:0000256" key="4">
    <source>
        <dbReference type="ARBA" id="ARBA00023204"/>
    </source>
</evidence>
<evidence type="ECO:0000256" key="3">
    <source>
        <dbReference type="ARBA" id="ARBA00022801"/>
    </source>
</evidence>
<evidence type="ECO:0000256" key="2">
    <source>
        <dbReference type="ARBA" id="ARBA00022763"/>
    </source>
</evidence>
<name>A0A936K817_9BACT</name>